<dbReference type="Gene3D" id="1.20.910.10">
    <property type="entry name" value="Heme oxygenase-like"/>
    <property type="match status" value="1"/>
</dbReference>
<evidence type="ECO:0000313" key="1">
    <source>
        <dbReference type="EMBL" id="AXE20578.1"/>
    </source>
</evidence>
<dbReference type="InterPro" id="IPR024423">
    <property type="entry name" value="DUF3050"/>
</dbReference>
<keyword evidence="2" id="KW-1185">Reference proteome</keyword>
<reference evidence="1 2" key="1">
    <citation type="submission" date="2018-07" db="EMBL/GenBank/DDBJ databases">
        <title>Genome sequencing of Runella.</title>
        <authorList>
            <person name="Baek M.-G."/>
            <person name="Yi H."/>
        </authorList>
    </citation>
    <scope>NUCLEOTIDE SEQUENCE [LARGE SCALE GENOMIC DNA]</scope>
    <source>
        <strain evidence="1 2">HYN0085</strain>
    </source>
</reference>
<protein>
    <submittedName>
        <fullName evidence="1">Heme oxygenase</fullName>
    </submittedName>
</protein>
<dbReference type="InterPro" id="IPR016084">
    <property type="entry name" value="Haem_Oase-like_multi-hlx"/>
</dbReference>
<proteinExistence type="predicted"/>
<dbReference type="OrthoDB" id="9791270at2"/>
<sequence>MTPIQQLQQKIAPIREELVHHPIYKSVQTIEQLRVFTENHVFAVWDFMSLLKDLQQSLTCVKVPWMPVGSANTRYLINEIVIGEESDVDENGFRMSHFELYLAAMLQMGADSRAIKALIQGLQEGKTLVNALSETGAVAGTQEFVRQTFAFIATQKPHVVASVFTFGREDLIPDMFLAFINEWNGEDSVRLAKFKYYLERHIEVDGDHHSHLAMQMVEELCGTDPQKWEEATESAIAALKSRIALWDAVYDQILALQLV</sequence>
<dbReference type="KEGG" id="run:DR864_23985"/>
<accession>A0A344TPK7</accession>
<dbReference type="RefSeq" id="WP_114069341.1">
    <property type="nucleotide sequence ID" value="NZ_CP030850.1"/>
</dbReference>
<dbReference type="SUPFAM" id="SSF48613">
    <property type="entry name" value="Heme oxygenase-like"/>
    <property type="match status" value="1"/>
</dbReference>
<dbReference type="Pfam" id="PF11251">
    <property type="entry name" value="DUF3050"/>
    <property type="match status" value="1"/>
</dbReference>
<dbReference type="EMBL" id="CP030850">
    <property type="protein sequence ID" value="AXE20578.1"/>
    <property type="molecule type" value="Genomic_DNA"/>
</dbReference>
<gene>
    <name evidence="1" type="ORF">DR864_23985</name>
</gene>
<evidence type="ECO:0000313" key="2">
    <source>
        <dbReference type="Proteomes" id="UP000251993"/>
    </source>
</evidence>
<dbReference type="Proteomes" id="UP000251993">
    <property type="component" value="Chromosome"/>
</dbReference>
<dbReference type="AlphaFoldDB" id="A0A344TPK7"/>
<name>A0A344TPK7_9BACT</name>
<organism evidence="1 2">
    <name type="scientific">Runella rosea</name>
    <dbReference type="NCBI Taxonomy" id="2259595"/>
    <lineage>
        <taxon>Bacteria</taxon>
        <taxon>Pseudomonadati</taxon>
        <taxon>Bacteroidota</taxon>
        <taxon>Cytophagia</taxon>
        <taxon>Cytophagales</taxon>
        <taxon>Spirosomataceae</taxon>
        <taxon>Runella</taxon>
    </lineage>
</organism>